<comment type="caution">
    <text evidence="1">The sequence shown here is derived from an EMBL/GenBank/DDBJ whole genome shotgun (WGS) entry which is preliminary data.</text>
</comment>
<evidence type="ECO:0000313" key="1">
    <source>
        <dbReference type="EMBL" id="CAG8700514.1"/>
    </source>
</evidence>
<proteinExistence type="predicted"/>
<dbReference type="Proteomes" id="UP000789525">
    <property type="component" value="Unassembled WGS sequence"/>
</dbReference>
<name>A0ACA9PD16_9GLOM</name>
<organism evidence="1 2">
    <name type="scientific">Acaulospora colombiana</name>
    <dbReference type="NCBI Taxonomy" id="27376"/>
    <lineage>
        <taxon>Eukaryota</taxon>
        <taxon>Fungi</taxon>
        <taxon>Fungi incertae sedis</taxon>
        <taxon>Mucoromycota</taxon>
        <taxon>Glomeromycotina</taxon>
        <taxon>Glomeromycetes</taxon>
        <taxon>Diversisporales</taxon>
        <taxon>Acaulosporaceae</taxon>
        <taxon>Acaulospora</taxon>
    </lineage>
</organism>
<protein>
    <submittedName>
        <fullName evidence="1">15286_t:CDS:1</fullName>
    </submittedName>
</protein>
<sequence length="88" mass="9369">MNTPAAQGRPRQISNNSQPGERETARIGLERRRPASLLVGGSTLQFENRMGVVHLGSSQSLIGCDEPVLLLVGGPAEWDLLAPVCFGS</sequence>
<gene>
    <name evidence="1" type="ORF">ACOLOM_LOCUS10225</name>
</gene>
<reference evidence="1" key="1">
    <citation type="submission" date="2021-06" db="EMBL/GenBank/DDBJ databases">
        <authorList>
            <person name="Kallberg Y."/>
            <person name="Tangrot J."/>
            <person name="Rosling A."/>
        </authorList>
    </citation>
    <scope>NUCLEOTIDE SEQUENCE</scope>
    <source>
        <strain evidence="1">CL356</strain>
    </source>
</reference>
<evidence type="ECO:0000313" key="2">
    <source>
        <dbReference type="Proteomes" id="UP000789525"/>
    </source>
</evidence>
<keyword evidence="2" id="KW-1185">Reference proteome</keyword>
<dbReference type="EMBL" id="CAJVPT010032167">
    <property type="protein sequence ID" value="CAG8700514.1"/>
    <property type="molecule type" value="Genomic_DNA"/>
</dbReference>
<accession>A0ACA9PD16</accession>